<dbReference type="InterPro" id="IPR007160">
    <property type="entry name" value="DUF362"/>
</dbReference>
<organism evidence="2">
    <name type="scientific">Caldilineaceae bacterium SB0664_bin_27</name>
    <dbReference type="NCBI Taxonomy" id="2605260"/>
    <lineage>
        <taxon>Bacteria</taxon>
        <taxon>Bacillati</taxon>
        <taxon>Chloroflexota</taxon>
        <taxon>Caldilineae</taxon>
        <taxon>Caldilineales</taxon>
        <taxon>Caldilineaceae</taxon>
    </lineage>
</organism>
<evidence type="ECO:0000259" key="1">
    <source>
        <dbReference type="Pfam" id="PF04015"/>
    </source>
</evidence>
<comment type="caution">
    <text evidence="2">The sequence shown here is derived from an EMBL/GenBank/DDBJ whole genome shotgun (WGS) entry which is preliminary data.</text>
</comment>
<protein>
    <submittedName>
        <fullName evidence="2">DUF362 domain-containing protein</fullName>
    </submittedName>
</protein>
<dbReference type="EMBL" id="VXRG01000121">
    <property type="protein sequence ID" value="MXY94722.1"/>
    <property type="molecule type" value="Genomic_DNA"/>
</dbReference>
<name>A0A6B0YYK5_9CHLR</name>
<feature type="domain" description="DUF362" evidence="1">
    <location>
        <begin position="37"/>
        <end position="249"/>
    </location>
</feature>
<proteinExistence type="predicted"/>
<accession>A0A6B0YYK5</accession>
<evidence type="ECO:0000313" key="2">
    <source>
        <dbReference type="EMBL" id="MXY94722.1"/>
    </source>
</evidence>
<reference evidence="2" key="1">
    <citation type="submission" date="2019-09" db="EMBL/GenBank/DDBJ databases">
        <title>Characterisation of the sponge microbiome using genome-centric metagenomics.</title>
        <authorList>
            <person name="Engelberts J.P."/>
            <person name="Robbins S.J."/>
            <person name="De Goeij J.M."/>
            <person name="Aranda M."/>
            <person name="Bell S.C."/>
            <person name="Webster N.S."/>
        </authorList>
    </citation>
    <scope>NUCLEOTIDE SEQUENCE</scope>
    <source>
        <strain evidence="2">SB0664_bin_27</strain>
    </source>
</reference>
<dbReference type="AlphaFoldDB" id="A0A6B0YYK5"/>
<gene>
    <name evidence="2" type="ORF">F4Y42_14890</name>
</gene>
<sequence>MSKSRVSLVNGGDRRTNVFNALELVRADVESRLADQVMLKPNFLSSHNQLASSHADALRGVLDFLLTTPKPPREVLIAEAGAEDTWDAYRNFGYHALEEEYSIPLRLIDLHRETEWESTPILLADGSETIVRMPRTVLDCPCTISIAIPKTHDTCVVTLALKNMIMGTIYRQDRVKMHGFNTHAERRVPDESRAMSINLIRLARFMTPDVAVFDGARGLQGNGPGGTDGLDFGIAAASVDIFAADAVIAKTMGFEPMELGFLRYGHDQGMGTADLDEIELLGGVSIASVARQFKPHETTELQLQWQVENAEQLLAA</sequence>
<dbReference type="Pfam" id="PF04015">
    <property type="entry name" value="DUF362"/>
    <property type="match status" value="1"/>
</dbReference>